<feature type="domain" description="4Fe-4S ferredoxin-type" evidence="4">
    <location>
        <begin position="90"/>
        <end position="119"/>
    </location>
</feature>
<dbReference type="AlphaFoldDB" id="G7V7E4"/>
<dbReference type="EMBL" id="CP003096">
    <property type="protein sequence ID" value="AER67260.1"/>
    <property type="molecule type" value="Genomic_DNA"/>
</dbReference>
<dbReference type="InterPro" id="IPR017896">
    <property type="entry name" value="4Fe4S_Fe-S-bd"/>
</dbReference>
<evidence type="ECO:0000313" key="6">
    <source>
        <dbReference type="Proteomes" id="UP000005868"/>
    </source>
</evidence>
<dbReference type="Proteomes" id="UP000005868">
    <property type="component" value="Chromosome"/>
</dbReference>
<sequence>MKPKEIVVTSGKGGTGKTTLTSSLAAYLGNVTLCDADVDAPDLYILLKPSIKANYKFWGIDTAQVDSSKCIGCSRCFKTCRFDSITMINDKAIVDTNFCEGCAACAYVCPTNAISMVPTEQGTYYESTTNYGPMWHAQLFPGGENSGKLVQILRNRAKETALKEKIPYVIIDGPPGVACPAISSITGCDLTVAVTEPSASALSDLKRLTEVAKRFSVPMGIVINKSDIAPKVTDLIKEECQKEGLTVIGEIPFSEDIPKAISRREIPLEETKPNIEKIWKTILHNLTSSPI</sequence>
<dbReference type="PANTHER" id="PTHR43534:SF1">
    <property type="entry name" value="4FE-4S CLUSTER CONTAINING PARA FAMILY ATPASE PROTEIN"/>
    <property type="match status" value="1"/>
</dbReference>
<dbReference type="PROSITE" id="PS00198">
    <property type="entry name" value="4FE4S_FER_1"/>
    <property type="match status" value="1"/>
</dbReference>
<organism evidence="5 6">
    <name type="scientific">Thermovirga lienii (strain ATCC BAA-1197 / DSM 17291 / Cas60314)</name>
    <dbReference type="NCBI Taxonomy" id="580340"/>
    <lineage>
        <taxon>Bacteria</taxon>
        <taxon>Thermotogati</taxon>
        <taxon>Synergistota</taxon>
        <taxon>Synergistia</taxon>
        <taxon>Synergistales</taxon>
        <taxon>Thermovirgaceae</taxon>
        <taxon>Thermovirga</taxon>
    </lineage>
</organism>
<dbReference type="InterPro" id="IPR027417">
    <property type="entry name" value="P-loop_NTPase"/>
</dbReference>
<dbReference type="SUPFAM" id="SSF52540">
    <property type="entry name" value="P-loop containing nucleoside triphosphate hydrolases"/>
    <property type="match status" value="1"/>
</dbReference>
<dbReference type="Pfam" id="PF00037">
    <property type="entry name" value="Fer4"/>
    <property type="match status" value="2"/>
</dbReference>
<gene>
    <name evidence="5" type="ordered locus">Tlie_1538</name>
</gene>
<dbReference type="HOGENOM" id="CLU_067767_1_0_0"/>
<dbReference type="InterPro" id="IPR017900">
    <property type="entry name" value="4Fe4S_Fe_S_CS"/>
</dbReference>
<dbReference type="Gene3D" id="3.40.50.300">
    <property type="entry name" value="P-loop containing nucleotide triphosphate hydrolases"/>
    <property type="match status" value="1"/>
</dbReference>
<keyword evidence="3" id="KW-0411">Iron-sulfur</keyword>
<evidence type="ECO:0000313" key="5">
    <source>
        <dbReference type="EMBL" id="AER67260.1"/>
    </source>
</evidence>
<keyword evidence="1" id="KW-0479">Metal-binding</keyword>
<evidence type="ECO:0000256" key="1">
    <source>
        <dbReference type="ARBA" id="ARBA00022723"/>
    </source>
</evidence>
<dbReference type="GO" id="GO:0051536">
    <property type="term" value="F:iron-sulfur cluster binding"/>
    <property type="evidence" value="ECO:0007669"/>
    <property type="project" value="UniProtKB-KW"/>
</dbReference>
<feature type="domain" description="4Fe-4S ferredoxin-type" evidence="4">
    <location>
        <begin position="61"/>
        <end position="89"/>
    </location>
</feature>
<dbReference type="PANTHER" id="PTHR43534">
    <property type="entry name" value="MIND SUPERFAMILY P-LOOP ATPASE CONTAINING AN INSERTED FERREDOXIN DOMAIN"/>
    <property type="match status" value="1"/>
</dbReference>
<evidence type="ECO:0000259" key="4">
    <source>
        <dbReference type="PROSITE" id="PS51379"/>
    </source>
</evidence>
<protein>
    <submittedName>
        <fullName evidence="5">Cobyrinic acid ac-diamide synthase</fullName>
    </submittedName>
</protein>
<dbReference type="PROSITE" id="PS51379">
    <property type="entry name" value="4FE4S_FER_2"/>
    <property type="match status" value="2"/>
</dbReference>
<keyword evidence="2" id="KW-0408">Iron</keyword>
<dbReference type="KEGG" id="tli:Tlie_1538"/>
<dbReference type="OrthoDB" id="9778602at2"/>
<evidence type="ECO:0000256" key="2">
    <source>
        <dbReference type="ARBA" id="ARBA00023004"/>
    </source>
</evidence>
<proteinExistence type="predicted"/>
<dbReference type="STRING" id="580340.Tlie_1538"/>
<reference evidence="5 6" key="2">
    <citation type="journal article" date="2012" name="Stand. Genomic Sci.">
        <title>Genome sequence of the moderately thermophilic, amino-acid-degrading and sulfur-reducing bacterium Thermovirga lienii type strain (Cas60314(T)).</title>
        <authorList>
            <person name="Goker M."/>
            <person name="Saunders E."/>
            <person name="Lapidus A."/>
            <person name="Nolan M."/>
            <person name="Lucas S."/>
            <person name="Hammon N."/>
            <person name="Deshpande S."/>
            <person name="Cheng J.F."/>
            <person name="Han C."/>
            <person name="Tapia R."/>
            <person name="Goodwin L.A."/>
            <person name="Pitluck S."/>
            <person name="Liolios K."/>
            <person name="Mavromatis K."/>
            <person name="Pagani I."/>
            <person name="Ivanova N."/>
            <person name="Mikhailova N."/>
            <person name="Pati A."/>
            <person name="Chen A."/>
            <person name="Palaniappan K."/>
            <person name="Land M."/>
            <person name="Chang Y.J."/>
            <person name="Jeffries C.D."/>
            <person name="Brambilla E.M."/>
            <person name="Rohde M."/>
            <person name="Spring S."/>
            <person name="Detter J.C."/>
            <person name="Woyke T."/>
            <person name="Bristow J."/>
            <person name="Eisen J.A."/>
            <person name="Markowitz V."/>
            <person name="Hugenholtz P."/>
            <person name="Kyrpides N.C."/>
            <person name="Klenk H.P."/>
        </authorList>
    </citation>
    <scope>NUCLEOTIDE SEQUENCE [LARGE SCALE GENOMIC DNA]</scope>
    <source>
        <strain evidence="6">ATCC BAA-1197 / DSM 17291 / Cas60314</strain>
    </source>
</reference>
<keyword evidence="6" id="KW-1185">Reference proteome</keyword>
<dbReference type="Pfam" id="PF01656">
    <property type="entry name" value="CbiA"/>
    <property type="match status" value="1"/>
</dbReference>
<evidence type="ECO:0000256" key="3">
    <source>
        <dbReference type="ARBA" id="ARBA00023014"/>
    </source>
</evidence>
<name>G7V7E4_THELD</name>
<dbReference type="Gene3D" id="3.30.70.20">
    <property type="match status" value="1"/>
</dbReference>
<dbReference type="CDD" id="cd03110">
    <property type="entry name" value="SIMIBI_bact_arch"/>
    <property type="match status" value="1"/>
</dbReference>
<dbReference type="InterPro" id="IPR002586">
    <property type="entry name" value="CobQ/CobB/MinD/ParA_Nub-bd_dom"/>
</dbReference>
<dbReference type="eggNOG" id="COG1149">
    <property type="taxonomic scope" value="Bacteria"/>
</dbReference>
<reference evidence="6" key="1">
    <citation type="submission" date="2011-10" db="EMBL/GenBank/DDBJ databases">
        <title>The complete genome of chromosome of Thermovirga lienii DSM 17291.</title>
        <authorList>
            <consortium name="US DOE Joint Genome Institute (JGI-PGF)"/>
            <person name="Lucas S."/>
            <person name="Copeland A."/>
            <person name="Lapidus A."/>
            <person name="Glavina del Rio T."/>
            <person name="Dalin E."/>
            <person name="Tice H."/>
            <person name="Bruce D."/>
            <person name="Goodwin L."/>
            <person name="Pitluck S."/>
            <person name="Peters L."/>
            <person name="Mikhailova N."/>
            <person name="Saunders E."/>
            <person name="Kyrpides N."/>
            <person name="Mavromatis K."/>
            <person name="Ivanova N."/>
            <person name="Last F.I."/>
            <person name="Brettin T."/>
            <person name="Detter J.C."/>
            <person name="Han C."/>
            <person name="Larimer F."/>
            <person name="Land M."/>
            <person name="Hauser L."/>
            <person name="Markowitz V."/>
            <person name="Cheng J.-F."/>
            <person name="Hugenholtz P."/>
            <person name="Woyke T."/>
            <person name="Wu D."/>
            <person name="Spring S."/>
            <person name="Schroeder M."/>
            <person name="Brambilla E.-M."/>
            <person name="Klenk H.-P."/>
            <person name="Eisen J.A."/>
        </authorList>
    </citation>
    <scope>NUCLEOTIDE SEQUENCE [LARGE SCALE GENOMIC DNA]</scope>
    <source>
        <strain evidence="6">ATCC BAA-1197 / DSM 17291 / Cas60314</strain>
    </source>
</reference>
<accession>G7V7E4</accession>
<dbReference type="GO" id="GO:0046872">
    <property type="term" value="F:metal ion binding"/>
    <property type="evidence" value="ECO:0007669"/>
    <property type="project" value="UniProtKB-KW"/>
</dbReference>